<evidence type="ECO:0000313" key="2">
    <source>
        <dbReference type="EMBL" id="KYN34042.1"/>
    </source>
</evidence>
<sequence>MPALWGNSGSSLDHVSGEPTHTDRYLHVESHYYPFCTDKNSLQSTHLYIQLSPHF</sequence>
<keyword evidence="3" id="KW-1185">Reference proteome</keyword>
<dbReference type="EMBL" id="KQ981867">
    <property type="protein sequence ID" value="KYN34042.1"/>
    <property type="molecule type" value="Genomic_DNA"/>
</dbReference>
<dbReference type="Proteomes" id="UP000078541">
    <property type="component" value="Unassembled WGS sequence"/>
</dbReference>
<organism evidence="2 3">
    <name type="scientific">Trachymyrmex septentrionalis</name>
    <dbReference type="NCBI Taxonomy" id="34720"/>
    <lineage>
        <taxon>Eukaryota</taxon>
        <taxon>Metazoa</taxon>
        <taxon>Ecdysozoa</taxon>
        <taxon>Arthropoda</taxon>
        <taxon>Hexapoda</taxon>
        <taxon>Insecta</taxon>
        <taxon>Pterygota</taxon>
        <taxon>Neoptera</taxon>
        <taxon>Endopterygota</taxon>
        <taxon>Hymenoptera</taxon>
        <taxon>Apocrita</taxon>
        <taxon>Aculeata</taxon>
        <taxon>Formicoidea</taxon>
        <taxon>Formicidae</taxon>
        <taxon>Myrmicinae</taxon>
        <taxon>Trachymyrmex</taxon>
    </lineage>
</organism>
<proteinExistence type="predicted"/>
<gene>
    <name evidence="2" type="ORF">ALC56_11639</name>
</gene>
<dbReference type="AlphaFoldDB" id="A0A151JU05"/>
<evidence type="ECO:0000313" key="3">
    <source>
        <dbReference type="Proteomes" id="UP000078541"/>
    </source>
</evidence>
<feature type="region of interest" description="Disordered" evidence="1">
    <location>
        <begin position="1"/>
        <end position="20"/>
    </location>
</feature>
<accession>A0A151JU05</accession>
<name>A0A151JU05_9HYME</name>
<reference evidence="2 3" key="1">
    <citation type="submission" date="2016-03" db="EMBL/GenBank/DDBJ databases">
        <title>Trachymyrmex septentrionalis WGS genome.</title>
        <authorList>
            <person name="Nygaard S."/>
            <person name="Hu H."/>
            <person name="Boomsma J."/>
            <person name="Zhang G."/>
        </authorList>
    </citation>
    <scope>NUCLEOTIDE SEQUENCE [LARGE SCALE GENOMIC DNA]</scope>
    <source>
        <strain evidence="2">Tsep2-gDNA-1</strain>
        <tissue evidence="2">Whole body</tissue>
    </source>
</reference>
<protein>
    <submittedName>
        <fullName evidence="2">Uncharacterized protein</fullName>
    </submittedName>
</protein>
<evidence type="ECO:0000256" key="1">
    <source>
        <dbReference type="SAM" id="MobiDB-lite"/>
    </source>
</evidence>